<dbReference type="PRINTS" id="PR00039">
    <property type="entry name" value="HTHLYSR"/>
</dbReference>
<dbReference type="Pfam" id="PF03466">
    <property type="entry name" value="LysR_substrate"/>
    <property type="match status" value="1"/>
</dbReference>
<name>A0A926HSK0_9FIRM</name>
<dbReference type="InterPro" id="IPR036388">
    <property type="entry name" value="WH-like_DNA-bd_sf"/>
</dbReference>
<dbReference type="GO" id="GO:0003677">
    <property type="term" value="F:DNA binding"/>
    <property type="evidence" value="ECO:0007669"/>
    <property type="project" value="UniProtKB-KW"/>
</dbReference>
<sequence length="315" mass="36635">MNLLHMKYVVEVAEAGSINKAAEKLLIGQPNLSRAVKELEASLDIKIFERSAKGMTLTPEGETFLQYAKSILKQVDAVEETFKKGISVRKRFSISVPRASYISEAFARFSTFLEEEPDVELFYRETNASSVINHILQEDYRLGIIRYAENHDRYYKAILDEKRLDYEMIAEFRYVLVMHAECPLAKKETITFDDLTDYIEISHADPYGPSLPLSEVKKSELPDNIHRKIFVFERSSQFDLLSLNPRTFMWVSPISEEMLRRYGLVQRECGGNRRVYKDVLIHRKDYTLKKLDNLFLEQLIRAKRETLKTEVGQEG</sequence>
<keyword evidence="4" id="KW-0804">Transcription</keyword>
<evidence type="ECO:0000313" key="7">
    <source>
        <dbReference type="Proteomes" id="UP000651482"/>
    </source>
</evidence>
<evidence type="ECO:0000256" key="1">
    <source>
        <dbReference type="ARBA" id="ARBA00009437"/>
    </source>
</evidence>
<keyword evidence="7" id="KW-1185">Reference proteome</keyword>
<dbReference type="RefSeq" id="WP_249319569.1">
    <property type="nucleotide sequence ID" value="NZ_JACRSN010000010.1"/>
</dbReference>
<keyword evidence="3" id="KW-0238">DNA-binding</keyword>
<dbReference type="PANTHER" id="PTHR30346">
    <property type="entry name" value="TRANSCRIPTIONAL DUAL REGULATOR HCAR-RELATED"/>
    <property type="match status" value="1"/>
</dbReference>
<evidence type="ECO:0000313" key="6">
    <source>
        <dbReference type="EMBL" id="MBC8533915.1"/>
    </source>
</evidence>
<dbReference type="EMBL" id="JACRSN010000010">
    <property type="protein sequence ID" value="MBC8533915.1"/>
    <property type="molecule type" value="Genomic_DNA"/>
</dbReference>
<dbReference type="Proteomes" id="UP000651482">
    <property type="component" value="Unassembled WGS sequence"/>
</dbReference>
<evidence type="ECO:0000259" key="5">
    <source>
        <dbReference type="PROSITE" id="PS50931"/>
    </source>
</evidence>
<dbReference type="PANTHER" id="PTHR30346:SF0">
    <property type="entry name" value="HCA OPERON TRANSCRIPTIONAL ACTIVATOR HCAR"/>
    <property type="match status" value="1"/>
</dbReference>
<accession>A0A926HSK0</accession>
<comment type="caution">
    <text evidence="6">The sequence shown here is derived from an EMBL/GenBank/DDBJ whole genome shotgun (WGS) entry which is preliminary data.</text>
</comment>
<evidence type="ECO:0000256" key="3">
    <source>
        <dbReference type="ARBA" id="ARBA00023125"/>
    </source>
</evidence>
<dbReference type="SUPFAM" id="SSF46785">
    <property type="entry name" value="Winged helix' DNA-binding domain"/>
    <property type="match status" value="1"/>
</dbReference>
<evidence type="ECO:0000256" key="2">
    <source>
        <dbReference type="ARBA" id="ARBA00023015"/>
    </source>
</evidence>
<dbReference type="InterPro" id="IPR036390">
    <property type="entry name" value="WH_DNA-bd_sf"/>
</dbReference>
<dbReference type="Gene3D" id="3.40.190.290">
    <property type="match status" value="1"/>
</dbReference>
<dbReference type="InterPro" id="IPR005119">
    <property type="entry name" value="LysR_subst-bd"/>
</dbReference>
<dbReference type="Pfam" id="PF00126">
    <property type="entry name" value="HTH_1"/>
    <property type="match status" value="1"/>
</dbReference>
<dbReference type="SUPFAM" id="SSF53850">
    <property type="entry name" value="Periplasmic binding protein-like II"/>
    <property type="match status" value="1"/>
</dbReference>
<feature type="domain" description="HTH lysR-type" evidence="5">
    <location>
        <begin position="1"/>
        <end position="58"/>
    </location>
</feature>
<evidence type="ECO:0000256" key="4">
    <source>
        <dbReference type="ARBA" id="ARBA00023163"/>
    </source>
</evidence>
<comment type="similarity">
    <text evidence="1">Belongs to the LysR transcriptional regulatory family.</text>
</comment>
<proteinExistence type="inferred from homology"/>
<dbReference type="GO" id="GO:0032993">
    <property type="term" value="C:protein-DNA complex"/>
    <property type="evidence" value="ECO:0007669"/>
    <property type="project" value="TreeGrafter"/>
</dbReference>
<gene>
    <name evidence="6" type="ORF">IAG03_07845</name>
</gene>
<protein>
    <submittedName>
        <fullName evidence="6">LysR family transcriptional regulator</fullName>
    </submittedName>
</protein>
<dbReference type="InterPro" id="IPR000847">
    <property type="entry name" value="LysR_HTH_N"/>
</dbReference>
<dbReference type="GO" id="GO:0003700">
    <property type="term" value="F:DNA-binding transcription factor activity"/>
    <property type="evidence" value="ECO:0007669"/>
    <property type="project" value="InterPro"/>
</dbReference>
<reference evidence="6" key="1">
    <citation type="submission" date="2020-08" db="EMBL/GenBank/DDBJ databases">
        <title>Genome public.</title>
        <authorList>
            <person name="Liu C."/>
            <person name="Sun Q."/>
        </authorList>
    </citation>
    <scope>NUCLEOTIDE SEQUENCE</scope>
    <source>
        <strain evidence="6">NSJ-40</strain>
    </source>
</reference>
<dbReference type="Gene3D" id="1.10.10.10">
    <property type="entry name" value="Winged helix-like DNA-binding domain superfamily/Winged helix DNA-binding domain"/>
    <property type="match status" value="1"/>
</dbReference>
<dbReference type="AlphaFoldDB" id="A0A926HSK0"/>
<keyword evidence="2" id="KW-0805">Transcription regulation</keyword>
<organism evidence="6 7">
    <name type="scientific">Yeguia hominis</name>
    <dbReference type="NCBI Taxonomy" id="2763662"/>
    <lineage>
        <taxon>Bacteria</taxon>
        <taxon>Bacillati</taxon>
        <taxon>Bacillota</taxon>
        <taxon>Clostridia</taxon>
        <taxon>Eubacteriales</taxon>
        <taxon>Yeguiaceae</taxon>
        <taxon>Yeguia</taxon>
    </lineage>
</organism>
<dbReference type="PROSITE" id="PS50931">
    <property type="entry name" value="HTH_LYSR"/>
    <property type="match status" value="1"/>
</dbReference>
<dbReference type="FunFam" id="1.10.10.10:FF:000001">
    <property type="entry name" value="LysR family transcriptional regulator"/>
    <property type="match status" value="1"/>
</dbReference>